<comment type="catalytic activity">
    <reaction evidence="8">
        <text>(7R,8S)-7,8-diammoniononanoate + CO2 + ATP = (4R,5S)-dethiobiotin + ADP + phosphate + 3 H(+)</text>
        <dbReference type="Rhea" id="RHEA:15805"/>
        <dbReference type="ChEBI" id="CHEBI:15378"/>
        <dbReference type="ChEBI" id="CHEBI:16526"/>
        <dbReference type="ChEBI" id="CHEBI:30616"/>
        <dbReference type="ChEBI" id="CHEBI:43474"/>
        <dbReference type="ChEBI" id="CHEBI:149469"/>
        <dbReference type="ChEBI" id="CHEBI:149473"/>
        <dbReference type="ChEBI" id="CHEBI:456216"/>
        <dbReference type="EC" id="6.3.3.3"/>
    </reaction>
</comment>
<dbReference type="NCBIfam" id="TIGR00347">
    <property type="entry name" value="bioD"/>
    <property type="match status" value="1"/>
</dbReference>
<dbReference type="AlphaFoldDB" id="A0A975H442"/>
<comment type="pathway">
    <text evidence="8">Cofactor biosynthesis; biotin biosynthesis; biotin from 7,8-diaminononanoate: step 1/2.</text>
</comment>
<dbReference type="GO" id="GO:0009102">
    <property type="term" value="P:biotin biosynthetic process"/>
    <property type="evidence" value="ECO:0007669"/>
    <property type="project" value="UniProtKB-UniRule"/>
</dbReference>
<dbReference type="GO" id="GO:0004141">
    <property type="term" value="F:dethiobiotin synthase activity"/>
    <property type="evidence" value="ECO:0007669"/>
    <property type="project" value="UniProtKB-UniRule"/>
</dbReference>
<dbReference type="Gene3D" id="3.40.50.300">
    <property type="entry name" value="P-loop containing nucleotide triphosphate hydrolases"/>
    <property type="match status" value="1"/>
</dbReference>
<comment type="function">
    <text evidence="8">Catalyzes a mechanistically unusual reaction, the ATP-dependent insertion of CO2 between the N7 and N8 nitrogen atoms of 7,8-diaminopelargonic acid (DAPA, also called 7,8-diammoniononanoate) to form a ureido ring.</text>
</comment>
<feature type="binding site" evidence="8">
    <location>
        <begin position="214"/>
        <end position="216"/>
    </location>
    <ligand>
        <name>ATP</name>
        <dbReference type="ChEBI" id="CHEBI:30616"/>
    </ligand>
</feature>
<evidence type="ECO:0000256" key="4">
    <source>
        <dbReference type="ARBA" id="ARBA00022741"/>
    </source>
</evidence>
<evidence type="ECO:0000256" key="5">
    <source>
        <dbReference type="ARBA" id="ARBA00022756"/>
    </source>
</evidence>
<dbReference type="PANTHER" id="PTHR43210:SF5">
    <property type="entry name" value="DETHIOBIOTIN SYNTHETASE"/>
    <property type="match status" value="1"/>
</dbReference>
<feature type="binding site" evidence="8">
    <location>
        <position position="60"/>
    </location>
    <ligand>
        <name>ATP</name>
        <dbReference type="ChEBI" id="CHEBI:30616"/>
    </ligand>
</feature>
<keyword evidence="6 8" id="KW-0067">ATP-binding</keyword>
<evidence type="ECO:0000256" key="7">
    <source>
        <dbReference type="ARBA" id="ARBA00022842"/>
    </source>
</evidence>
<keyword evidence="5 8" id="KW-0093">Biotin biosynthesis</keyword>
<evidence type="ECO:0000313" key="9">
    <source>
        <dbReference type="EMBL" id="QTD45931.1"/>
    </source>
</evidence>
<comment type="subcellular location">
    <subcellularLocation>
        <location evidence="8">Cytoplasm</location>
    </subcellularLocation>
</comment>
<dbReference type="KEGG" id="otd:J1M35_03165"/>
<keyword evidence="1 8" id="KW-0963">Cytoplasm</keyword>
<dbReference type="Proteomes" id="UP000663903">
    <property type="component" value="Chromosome"/>
</dbReference>
<comment type="subunit">
    <text evidence="8">Homodimer.</text>
</comment>
<name>A0A975H442_9BURK</name>
<protein>
    <recommendedName>
        <fullName evidence="8">ATP-dependent dethiobiotin synthetase BioD</fullName>
        <ecNumber evidence="8">6.3.3.3</ecNumber>
    </recommendedName>
    <alternativeName>
        <fullName evidence="8">DTB synthetase</fullName>
        <shortName evidence="8">DTBS</shortName>
    </alternativeName>
    <alternativeName>
        <fullName evidence="8">Dethiobiotin synthase</fullName>
    </alternativeName>
</protein>
<feature type="active site" evidence="8">
    <location>
        <position position="46"/>
    </location>
</feature>
<keyword evidence="4 8" id="KW-0547">Nucleotide-binding</keyword>
<feature type="binding site" evidence="8">
    <location>
        <position position="121"/>
    </location>
    <ligand>
        <name>Mg(2+)</name>
        <dbReference type="ChEBI" id="CHEBI:18420"/>
    </ligand>
</feature>
<dbReference type="InterPro" id="IPR004472">
    <property type="entry name" value="DTB_synth_BioD"/>
</dbReference>
<feature type="binding site" evidence="8">
    <location>
        <begin position="121"/>
        <end position="124"/>
    </location>
    <ligand>
        <name>ATP</name>
        <dbReference type="ChEBI" id="CHEBI:30616"/>
    </ligand>
</feature>
<dbReference type="FunFam" id="3.40.50.300:FF:000292">
    <property type="entry name" value="ATP-dependent dethiobiotin synthetase BioD"/>
    <property type="match status" value="1"/>
</dbReference>
<comment type="cofactor">
    <cofactor evidence="8">
        <name>Mg(2+)</name>
        <dbReference type="ChEBI" id="CHEBI:18420"/>
    </cofactor>
</comment>
<evidence type="ECO:0000313" key="10">
    <source>
        <dbReference type="Proteomes" id="UP000663903"/>
    </source>
</evidence>
<keyword evidence="2 8" id="KW-0436">Ligase</keyword>
<dbReference type="GO" id="GO:0005829">
    <property type="term" value="C:cytosol"/>
    <property type="evidence" value="ECO:0007669"/>
    <property type="project" value="TreeGrafter"/>
</dbReference>
<dbReference type="SUPFAM" id="SSF52540">
    <property type="entry name" value="P-loop containing nucleoside triphosphate hydrolases"/>
    <property type="match status" value="1"/>
</dbReference>
<reference evidence="9" key="1">
    <citation type="submission" date="2021-03" db="EMBL/GenBank/DDBJ databases">
        <title>Ottowia sp. 27C isolated from the cloaca of a Giant Asian pond turtle (Heosemys grandis).</title>
        <authorList>
            <person name="Spergser J."/>
            <person name="Busse H.-J."/>
        </authorList>
    </citation>
    <scope>NUCLEOTIDE SEQUENCE</scope>
    <source>
        <strain evidence="9">27C</strain>
    </source>
</reference>
<dbReference type="EC" id="6.3.3.3" evidence="8"/>
<organism evidence="9 10">
    <name type="scientific">Ottowia testudinis</name>
    <dbReference type="NCBI Taxonomy" id="2816950"/>
    <lineage>
        <taxon>Bacteria</taxon>
        <taxon>Pseudomonadati</taxon>
        <taxon>Pseudomonadota</taxon>
        <taxon>Betaproteobacteria</taxon>
        <taxon>Burkholderiales</taxon>
        <taxon>Comamonadaceae</taxon>
        <taxon>Ottowia</taxon>
    </lineage>
</organism>
<gene>
    <name evidence="8 9" type="primary">bioD</name>
    <name evidence="9" type="ORF">J1M35_03165</name>
</gene>
<accession>A0A975H442</accession>
<keyword evidence="3 8" id="KW-0479">Metal-binding</keyword>
<dbReference type="PANTHER" id="PTHR43210">
    <property type="entry name" value="DETHIOBIOTIN SYNTHETASE"/>
    <property type="match status" value="1"/>
</dbReference>
<evidence type="ECO:0000256" key="3">
    <source>
        <dbReference type="ARBA" id="ARBA00022723"/>
    </source>
</evidence>
<dbReference type="RefSeq" id="WP_208009760.1">
    <property type="nucleotide sequence ID" value="NZ_CP071796.1"/>
</dbReference>
<proteinExistence type="inferred from homology"/>
<dbReference type="Pfam" id="PF13500">
    <property type="entry name" value="AAA_26"/>
    <property type="match status" value="1"/>
</dbReference>
<keyword evidence="10" id="KW-1185">Reference proteome</keyword>
<dbReference type="InterPro" id="IPR027417">
    <property type="entry name" value="P-loop_NTPase"/>
</dbReference>
<dbReference type="GO" id="GO:0005524">
    <property type="term" value="F:ATP binding"/>
    <property type="evidence" value="ECO:0007669"/>
    <property type="project" value="UniProtKB-UniRule"/>
</dbReference>
<dbReference type="EMBL" id="CP071796">
    <property type="protein sequence ID" value="QTD45931.1"/>
    <property type="molecule type" value="Genomic_DNA"/>
</dbReference>
<sequence>MSGQHPQPVGPGCWVTGTDTEVGKTRIAAALLHAAVAQGLCAAGYKPVAAGVDAQGLNEDVEILRAASRPPLSARQVCPALLSEPCAPHVAAQHMGRALTLAPLVAGAQALAAQAPYLVVEGVGGFCVPLNEQHTSADLARALGLPVVLVVGLQLGCINHALLTAQAIASAGLRLAGWVGNHRDAAMLHRQDTIDTLSLWLGRDHGAPCLGIVPHLVSPSPQAVLRHLSVPVLQTRLFASIASAL</sequence>
<dbReference type="HAMAP" id="MF_00336">
    <property type="entry name" value="BioD"/>
    <property type="match status" value="1"/>
</dbReference>
<evidence type="ECO:0000256" key="8">
    <source>
        <dbReference type="HAMAP-Rule" id="MF_00336"/>
    </source>
</evidence>
<comment type="similarity">
    <text evidence="8">Belongs to the dethiobiotin synthetase family.</text>
</comment>
<dbReference type="PIRSF" id="PIRSF006755">
    <property type="entry name" value="DTB_synth"/>
    <property type="match status" value="1"/>
</dbReference>
<dbReference type="GO" id="GO:0042803">
    <property type="term" value="F:protein homodimerization activity"/>
    <property type="evidence" value="ECO:0007669"/>
    <property type="project" value="UniProtKB-ARBA"/>
</dbReference>
<feature type="binding site" evidence="8">
    <location>
        <begin position="181"/>
        <end position="182"/>
    </location>
    <ligand>
        <name>ATP</name>
        <dbReference type="ChEBI" id="CHEBI:30616"/>
    </ligand>
</feature>
<evidence type="ECO:0000256" key="2">
    <source>
        <dbReference type="ARBA" id="ARBA00022598"/>
    </source>
</evidence>
<keyword evidence="7 8" id="KW-0460">Magnesium</keyword>
<comment type="caution">
    <text evidence="8">Lacks conserved residue(s) required for the propagation of feature annotation.</text>
</comment>
<feature type="binding site" evidence="8">
    <location>
        <position position="60"/>
    </location>
    <ligand>
        <name>Mg(2+)</name>
        <dbReference type="ChEBI" id="CHEBI:18420"/>
    </ligand>
</feature>
<evidence type="ECO:0000256" key="6">
    <source>
        <dbReference type="ARBA" id="ARBA00022840"/>
    </source>
</evidence>
<dbReference type="GO" id="GO:0000287">
    <property type="term" value="F:magnesium ion binding"/>
    <property type="evidence" value="ECO:0007669"/>
    <property type="project" value="UniProtKB-UniRule"/>
</dbReference>
<evidence type="ECO:0000256" key="1">
    <source>
        <dbReference type="ARBA" id="ARBA00022490"/>
    </source>
</evidence>
<dbReference type="CDD" id="cd03109">
    <property type="entry name" value="DTBS"/>
    <property type="match status" value="1"/>
</dbReference>
<feature type="binding site" evidence="8">
    <location>
        <position position="25"/>
    </location>
    <ligand>
        <name>Mg(2+)</name>
        <dbReference type="ChEBI" id="CHEBI:18420"/>
    </ligand>
</feature>